<dbReference type="InterPro" id="IPR038157">
    <property type="entry name" value="FeoA_core_dom"/>
</dbReference>
<keyword evidence="4" id="KW-1185">Reference proteome</keyword>
<sequence length="79" mass="8194">MTLEGLAPGCCATITSIDWDSIAADDGKRLRALGFDAGVEVSVKHRGVFGGRDPLAVTLGRMTIALRRVHAAAVSVSEG</sequence>
<evidence type="ECO:0000313" key="3">
    <source>
        <dbReference type="EMBL" id="ABC62129.1"/>
    </source>
</evidence>
<evidence type="ECO:0000259" key="2">
    <source>
        <dbReference type="SMART" id="SM00899"/>
    </source>
</evidence>
<dbReference type="InterPro" id="IPR008988">
    <property type="entry name" value="Transcriptional_repressor_C"/>
</dbReference>
<dbReference type="Proteomes" id="UP000008808">
    <property type="component" value="Chromosome"/>
</dbReference>
<dbReference type="OrthoDB" id="7173531at2"/>
<proteinExistence type="predicted"/>
<evidence type="ECO:0000256" key="1">
    <source>
        <dbReference type="ARBA" id="ARBA00023004"/>
    </source>
</evidence>
<dbReference type="RefSeq" id="WP_011413007.1">
    <property type="nucleotide sequence ID" value="NC_007722.1"/>
</dbReference>
<dbReference type="EMBL" id="CP000157">
    <property type="protein sequence ID" value="ABC62129.1"/>
    <property type="molecule type" value="Genomic_DNA"/>
</dbReference>
<dbReference type="Pfam" id="PF04023">
    <property type="entry name" value="FeoA"/>
    <property type="match status" value="1"/>
</dbReference>
<dbReference type="SUPFAM" id="SSF50037">
    <property type="entry name" value="C-terminal domain of transcriptional repressors"/>
    <property type="match status" value="1"/>
</dbReference>
<reference evidence="4" key="1">
    <citation type="journal article" date="2009" name="J. Bacteriol.">
        <title>Complete genome sequence of Erythrobacter litoralis HTCC2594.</title>
        <authorList>
            <person name="Oh H.M."/>
            <person name="Giovannoni S.J."/>
            <person name="Ferriera S."/>
            <person name="Johnson J."/>
            <person name="Cho J.C."/>
        </authorList>
    </citation>
    <scope>NUCLEOTIDE SEQUENCE [LARGE SCALE GENOMIC DNA]</scope>
    <source>
        <strain evidence="4">HTCC2594</strain>
    </source>
</reference>
<dbReference type="eggNOG" id="COG1918">
    <property type="taxonomic scope" value="Bacteria"/>
</dbReference>
<dbReference type="GO" id="GO:0046914">
    <property type="term" value="F:transition metal ion binding"/>
    <property type="evidence" value="ECO:0007669"/>
    <property type="project" value="InterPro"/>
</dbReference>
<gene>
    <name evidence="3" type="ordered locus">ELI_00185</name>
</gene>
<dbReference type="InterPro" id="IPR007167">
    <property type="entry name" value="Fe-transptr_FeoA-like"/>
</dbReference>
<protein>
    <submittedName>
        <fullName evidence="3">Fe2+ transport system protein A</fullName>
    </submittedName>
</protein>
<dbReference type="HOGENOM" id="CLU_150646_1_3_5"/>
<dbReference type="STRING" id="314225.ELI_00185"/>
<dbReference type="KEGG" id="eli:ELI_00185"/>
<dbReference type="AlphaFoldDB" id="Q2NDW2"/>
<dbReference type="Gene3D" id="2.30.30.90">
    <property type="match status" value="1"/>
</dbReference>
<organism evidence="3 4">
    <name type="scientific">Erythrobacter litoralis (strain HTCC2594)</name>
    <dbReference type="NCBI Taxonomy" id="314225"/>
    <lineage>
        <taxon>Bacteria</taxon>
        <taxon>Pseudomonadati</taxon>
        <taxon>Pseudomonadota</taxon>
        <taxon>Alphaproteobacteria</taxon>
        <taxon>Sphingomonadales</taxon>
        <taxon>Erythrobacteraceae</taxon>
        <taxon>Erythrobacter/Porphyrobacter group</taxon>
        <taxon>Erythrobacter</taxon>
    </lineage>
</organism>
<name>Q2NDW2_ERYLH</name>
<accession>Q2NDW2</accession>
<evidence type="ECO:0000313" key="4">
    <source>
        <dbReference type="Proteomes" id="UP000008808"/>
    </source>
</evidence>
<keyword evidence="1" id="KW-0408">Iron</keyword>
<dbReference type="SMART" id="SM00899">
    <property type="entry name" value="FeoA"/>
    <property type="match status" value="1"/>
</dbReference>
<feature type="domain" description="Ferrous iron transporter FeoA-like" evidence="2">
    <location>
        <begin position="1"/>
        <end position="78"/>
    </location>
</feature>